<evidence type="ECO:0000313" key="2">
    <source>
        <dbReference type="Proteomes" id="UP000828390"/>
    </source>
</evidence>
<dbReference type="Proteomes" id="UP000828390">
    <property type="component" value="Unassembled WGS sequence"/>
</dbReference>
<comment type="caution">
    <text evidence="1">The sequence shown here is derived from an EMBL/GenBank/DDBJ whole genome shotgun (WGS) entry which is preliminary data.</text>
</comment>
<gene>
    <name evidence="1" type="ORF">DPMN_176984</name>
</gene>
<accession>A0A9D4IJR8</accession>
<proteinExistence type="predicted"/>
<organism evidence="1 2">
    <name type="scientific">Dreissena polymorpha</name>
    <name type="common">Zebra mussel</name>
    <name type="synonym">Mytilus polymorpha</name>
    <dbReference type="NCBI Taxonomy" id="45954"/>
    <lineage>
        <taxon>Eukaryota</taxon>
        <taxon>Metazoa</taxon>
        <taxon>Spiralia</taxon>
        <taxon>Lophotrochozoa</taxon>
        <taxon>Mollusca</taxon>
        <taxon>Bivalvia</taxon>
        <taxon>Autobranchia</taxon>
        <taxon>Heteroconchia</taxon>
        <taxon>Euheterodonta</taxon>
        <taxon>Imparidentia</taxon>
        <taxon>Neoheterodontei</taxon>
        <taxon>Myida</taxon>
        <taxon>Dreissenoidea</taxon>
        <taxon>Dreissenidae</taxon>
        <taxon>Dreissena</taxon>
    </lineage>
</organism>
<protein>
    <submittedName>
        <fullName evidence="1">Uncharacterized protein</fullName>
    </submittedName>
</protein>
<dbReference type="EMBL" id="JAIWYP010000009">
    <property type="protein sequence ID" value="KAH3775579.1"/>
    <property type="molecule type" value="Genomic_DNA"/>
</dbReference>
<reference evidence="1" key="1">
    <citation type="journal article" date="2019" name="bioRxiv">
        <title>The Genome of the Zebra Mussel, Dreissena polymorpha: A Resource for Invasive Species Research.</title>
        <authorList>
            <person name="McCartney M.A."/>
            <person name="Auch B."/>
            <person name="Kono T."/>
            <person name="Mallez S."/>
            <person name="Zhang Y."/>
            <person name="Obille A."/>
            <person name="Becker A."/>
            <person name="Abrahante J.E."/>
            <person name="Garbe J."/>
            <person name="Badalamenti J.P."/>
            <person name="Herman A."/>
            <person name="Mangelson H."/>
            <person name="Liachko I."/>
            <person name="Sullivan S."/>
            <person name="Sone E.D."/>
            <person name="Koren S."/>
            <person name="Silverstein K.A.T."/>
            <person name="Beckman K.B."/>
            <person name="Gohl D.M."/>
        </authorList>
    </citation>
    <scope>NUCLEOTIDE SEQUENCE</scope>
    <source>
        <strain evidence="1">Duluth1</strain>
        <tissue evidence="1">Whole animal</tissue>
    </source>
</reference>
<dbReference type="AlphaFoldDB" id="A0A9D4IJR8"/>
<sequence length="110" mass="11604">MCTCNTPNTPTPFENGVIVVATCYELSSNFVDGLERGGTGKNLLVGFIIAVQKMAATTTDYHCSTNKDELRTNVIELAEDGLGLNGNGIPTGTMGKLTRFELDTDGLATG</sequence>
<evidence type="ECO:0000313" key="1">
    <source>
        <dbReference type="EMBL" id="KAH3775579.1"/>
    </source>
</evidence>
<reference evidence="1" key="2">
    <citation type="submission" date="2020-11" db="EMBL/GenBank/DDBJ databases">
        <authorList>
            <person name="McCartney M.A."/>
            <person name="Auch B."/>
            <person name="Kono T."/>
            <person name="Mallez S."/>
            <person name="Becker A."/>
            <person name="Gohl D.M."/>
            <person name="Silverstein K.A.T."/>
            <person name="Koren S."/>
            <person name="Bechman K.B."/>
            <person name="Herman A."/>
            <person name="Abrahante J.E."/>
            <person name="Garbe J."/>
        </authorList>
    </citation>
    <scope>NUCLEOTIDE SEQUENCE</scope>
    <source>
        <strain evidence="1">Duluth1</strain>
        <tissue evidence="1">Whole animal</tissue>
    </source>
</reference>
<name>A0A9D4IJR8_DREPO</name>
<keyword evidence="2" id="KW-1185">Reference proteome</keyword>